<evidence type="ECO:0000313" key="2">
    <source>
        <dbReference type="Proteomes" id="UP000194218"/>
    </source>
</evidence>
<sequence length="61" mass="6243">MLVTTVVVAAFGIAVERAVEIQFGLPGLIGLLILRTGVRGRNFTCACVGTAVLATLLVGSL</sequence>
<dbReference type="RefSeq" id="WP_086159076.1">
    <property type="nucleotide sequence ID" value="NZ_CP021121.1"/>
</dbReference>
<reference evidence="1 2" key="1">
    <citation type="submission" date="2017-05" db="EMBL/GenBank/DDBJ databases">
        <title>Complete genome sequence of Streptomyces sp. SCSIO 03032 revealed the diverse biosynthetic pathways for its bioactive secondary metabolites.</title>
        <authorList>
            <person name="Ma L."/>
            <person name="Zhu Y."/>
            <person name="Zhang W."/>
            <person name="Zhang G."/>
            <person name="Tian X."/>
            <person name="Zhang S."/>
            <person name="Zhang C."/>
        </authorList>
    </citation>
    <scope>NUCLEOTIDE SEQUENCE [LARGE SCALE GENOMIC DNA]</scope>
    <source>
        <strain evidence="1 2">SCSIO 03032</strain>
    </source>
</reference>
<keyword evidence="2" id="KW-1185">Reference proteome</keyword>
<organism evidence="1 2">
    <name type="scientific">Streptomyces marincola</name>
    <dbReference type="NCBI Taxonomy" id="2878388"/>
    <lineage>
        <taxon>Bacteria</taxon>
        <taxon>Bacillati</taxon>
        <taxon>Actinomycetota</taxon>
        <taxon>Actinomycetes</taxon>
        <taxon>Kitasatosporales</taxon>
        <taxon>Streptomycetaceae</taxon>
        <taxon>Streptomyces</taxon>
    </lineage>
</organism>
<dbReference type="EMBL" id="CP021121">
    <property type="protein sequence ID" value="ARQ69320.1"/>
    <property type="molecule type" value="Genomic_DNA"/>
</dbReference>
<dbReference type="Proteomes" id="UP000194218">
    <property type="component" value="Chromosome"/>
</dbReference>
<proteinExistence type="predicted"/>
<evidence type="ECO:0000313" key="1">
    <source>
        <dbReference type="EMBL" id="ARQ69320.1"/>
    </source>
</evidence>
<gene>
    <name evidence="1" type="ORF">CAG99_10960</name>
</gene>
<dbReference type="KEGG" id="smao:CAG99_10960"/>
<accession>A0A1W7CYB4</accession>
<protein>
    <submittedName>
        <fullName evidence="1">Uncharacterized protein</fullName>
    </submittedName>
</protein>
<dbReference type="AlphaFoldDB" id="A0A1W7CYB4"/>
<name>A0A1W7CYB4_9ACTN</name>